<evidence type="ECO:0000313" key="1">
    <source>
        <dbReference type="EMBL" id="KAK0431698.1"/>
    </source>
</evidence>
<organism evidence="1 2">
    <name type="scientific">Armillaria borealis</name>
    <dbReference type="NCBI Taxonomy" id="47425"/>
    <lineage>
        <taxon>Eukaryota</taxon>
        <taxon>Fungi</taxon>
        <taxon>Dikarya</taxon>
        <taxon>Basidiomycota</taxon>
        <taxon>Agaricomycotina</taxon>
        <taxon>Agaricomycetes</taxon>
        <taxon>Agaricomycetidae</taxon>
        <taxon>Agaricales</taxon>
        <taxon>Marasmiineae</taxon>
        <taxon>Physalacriaceae</taxon>
        <taxon>Armillaria</taxon>
    </lineage>
</organism>
<dbReference type="EMBL" id="JAUEPT010000108">
    <property type="protein sequence ID" value="KAK0431698.1"/>
    <property type="molecule type" value="Genomic_DNA"/>
</dbReference>
<name>A0AA39IZF5_9AGAR</name>
<sequence>MHDHPAFHWLAPAHAPCPPVFVGEDKPPFEGAFEFPGTRGKWKVNVPLKDGITDEYIRTIPTQEKRTSRRRRCADMNRLCATYRGPDLPWNEWFGPRYRLEVVASSMEDMNGSLEQVRINALEHLNSAPSIGMHDVPRESIWALGRRAIPRTNWMNG</sequence>
<evidence type="ECO:0000313" key="2">
    <source>
        <dbReference type="Proteomes" id="UP001175226"/>
    </source>
</evidence>
<reference evidence="1" key="1">
    <citation type="submission" date="2023-06" db="EMBL/GenBank/DDBJ databases">
        <authorList>
            <consortium name="Lawrence Berkeley National Laboratory"/>
            <person name="Ahrendt S."/>
            <person name="Sahu N."/>
            <person name="Indic B."/>
            <person name="Wong-Bajracharya J."/>
            <person name="Merenyi Z."/>
            <person name="Ke H.-M."/>
            <person name="Monk M."/>
            <person name="Kocsube S."/>
            <person name="Drula E."/>
            <person name="Lipzen A."/>
            <person name="Balint B."/>
            <person name="Henrissat B."/>
            <person name="Andreopoulos B."/>
            <person name="Martin F.M."/>
            <person name="Harder C.B."/>
            <person name="Rigling D."/>
            <person name="Ford K.L."/>
            <person name="Foster G.D."/>
            <person name="Pangilinan J."/>
            <person name="Papanicolaou A."/>
            <person name="Barry K."/>
            <person name="LaButti K."/>
            <person name="Viragh M."/>
            <person name="Koriabine M."/>
            <person name="Yan M."/>
            <person name="Riley R."/>
            <person name="Champramary S."/>
            <person name="Plett K.L."/>
            <person name="Tsai I.J."/>
            <person name="Slot J."/>
            <person name="Sipos G."/>
            <person name="Plett J."/>
            <person name="Nagy L.G."/>
            <person name="Grigoriev I.V."/>
        </authorList>
    </citation>
    <scope>NUCLEOTIDE SEQUENCE</scope>
    <source>
        <strain evidence="1">FPL87.14</strain>
    </source>
</reference>
<keyword evidence="2" id="KW-1185">Reference proteome</keyword>
<accession>A0AA39IZF5</accession>
<comment type="caution">
    <text evidence="1">The sequence shown here is derived from an EMBL/GenBank/DDBJ whole genome shotgun (WGS) entry which is preliminary data.</text>
</comment>
<dbReference type="AlphaFoldDB" id="A0AA39IZF5"/>
<protein>
    <submittedName>
        <fullName evidence="1">Uncharacterized protein</fullName>
    </submittedName>
</protein>
<proteinExistence type="predicted"/>
<gene>
    <name evidence="1" type="ORF">EV421DRAFT_2024369</name>
</gene>
<dbReference type="Proteomes" id="UP001175226">
    <property type="component" value="Unassembled WGS sequence"/>
</dbReference>